<dbReference type="Gene3D" id="3.40.190.10">
    <property type="entry name" value="Periplasmic binding protein-like II"/>
    <property type="match status" value="2"/>
</dbReference>
<dbReference type="Proteomes" id="UP001180453">
    <property type="component" value="Unassembled WGS sequence"/>
</dbReference>
<feature type="chain" id="PRO_5046432310" evidence="1">
    <location>
        <begin position="20"/>
        <end position="251"/>
    </location>
</feature>
<evidence type="ECO:0000313" key="3">
    <source>
        <dbReference type="Proteomes" id="UP001180453"/>
    </source>
</evidence>
<dbReference type="RefSeq" id="WP_310271699.1">
    <property type="nucleotide sequence ID" value="NZ_JAVDXU010000005.1"/>
</dbReference>
<keyword evidence="1" id="KW-0732">Signal</keyword>
<organism evidence="2 3">
    <name type="scientific">Roseateles saccharophilus</name>
    <name type="common">Pseudomonas saccharophila</name>
    <dbReference type="NCBI Taxonomy" id="304"/>
    <lineage>
        <taxon>Bacteria</taxon>
        <taxon>Pseudomonadati</taxon>
        <taxon>Pseudomonadota</taxon>
        <taxon>Betaproteobacteria</taxon>
        <taxon>Burkholderiales</taxon>
        <taxon>Sphaerotilaceae</taxon>
        <taxon>Roseateles</taxon>
    </lineage>
</organism>
<evidence type="ECO:0000256" key="1">
    <source>
        <dbReference type="SAM" id="SignalP"/>
    </source>
</evidence>
<evidence type="ECO:0000313" key="2">
    <source>
        <dbReference type="EMBL" id="MDR7272481.1"/>
    </source>
</evidence>
<dbReference type="SUPFAM" id="SSF53850">
    <property type="entry name" value="Periplasmic binding protein-like II"/>
    <property type="match status" value="1"/>
</dbReference>
<dbReference type="EMBL" id="JAVDXU010000005">
    <property type="protein sequence ID" value="MDR7272481.1"/>
    <property type="molecule type" value="Genomic_DNA"/>
</dbReference>
<dbReference type="PANTHER" id="PTHR35936:SF6">
    <property type="entry name" value="AMINO ACID ABC TRANSPORTER SUBSTRATE-BINDING PAAT FAMILY PROTEIN"/>
    <property type="match status" value="1"/>
</dbReference>
<sequence length="251" mass="27708">MRTVLYCWALLGLLELAQAAPSIHVPAQEKAPHKFILDGPQPSGICPDLLRALERLDPGLRFHGYGSALSLPLIDVGLRNGNVGAACGLLERAERHAYATRLLPPLYRVRHRVAVRADDEANPRSLADLLVLSGDQAVIVTRGSAYPAMLREAGFKVDDSTGDYQANLRKLLAGRARFIYGGEQALWRSIQQAQLTQRLRLLPTVFAEEPIYLWASQQLSPAQREGIARGLERLEASGELAAIVRHYHQQP</sequence>
<feature type="signal peptide" evidence="1">
    <location>
        <begin position="1"/>
        <end position="19"/>
    </location>
</feature>
<protein>
    <submittedName>
        <fullName evidence="2">Glutamate/aspartate transport system substrate-binding protein</fullName>
    </submittedName>
</protein>
<comment type="caution">
    <text evidence="2">The sequence shown here is derived from an EMBL/GenBank/DDBJ whole genome shotgun (WGS) entry which is preliminary data.</text>
</comment>
<keyword evidence="3" id="KW-1185">Reference proteome</keyword>
<dbReference type="PANTHER" id="PTHR35936">
    <property type="entry name" value="MEMBRANE-BOUND LYTIC MUREIN TRANSGLYCOSYLASE F"/>
    <property type="match status" value="1"/>
</dbReference>
<proteinExistence type="predicted"/>
<name>A0ABU1YW92_ROSSA</name>
<reference evidence="2 3" key="1">
    <citation type="submission" date="2023-07" db="EMBL/GenBank/DDBJ databases">
        <title>Sorghum-associated microbial communities from plants grown in Nebraska, USA.</title>
        <authorList>
            <person name="Schachtman D."/>
        </authorList>
    </citation>
    <scope>NUCLEOTIDE SEQUENCE [LARGE SCALE GENOMIC DNA]</scope>
    <source>
        <strain evidence="2 3">BE314</strain>
    </source>
</reference>
<gene>
    <name evidence="2" type="ORF">J2X20_005164</name>
</gene>
<accession>A0ABU1YW92</accession>